<dbReference type="Proteomes" id="UP001236014">
    <property type="component" value="Chromosome"/>
</dbReference>
<name>A0A9Y2IF34_9PSEU</name>
<dbReference type="Gene3D" id="1.10.10.60">
    <property type="entry name" value="Homeodomain-like"/>
    <property type="match status" value="1"/>
</dbReference>
<dbReference type="PROSITE" id="PS50977">
    <property type="entry name" value="HTH_TETR_2"/>
    <property type="match status" value="1"/>
</dbReference>
<dbReference type="PANTHER" id="PTHR30055">
    <property type="entry name" value="HTH-TYPE TRANSCRIPTIONAL REGULATOR RUTR"/>
    <property type="match status" value="1"/>
</dbReference>
<dbReference type="SUPFAM" id="SSF46689">
    <property type="entry name" value="Homeodomain-like"/>
    <property type="match status" value="1"/>
</dbReference>
<dbReference type="InterPro" id="IPR004111">
    <property type="entry name" value="Repressor_TetR_C"/>
</dbReference>
<protein>
    <submittedName>
        <fullName evidence="6">TetR/AcrR family transcriptional regulator</fullName>
    </submittedName>
</protein>
<feature type="domain" description="HTH tetR-type" evidence="5">
    <location>
        <begin position="6"/>
        <end position="66"/>
    </location>
</feature>
<evidence type="ECO:0000256" key="4">
    <source>
        <dbReference type="PROSITE-ProRule" id="PRU00335"/>
    </source>
</evidence>
<dbReference type="Pfam" id="PF00440">
    <property type="entry name" value="TetR_N"/>
    <property type="match status" value="1"/>
</dbReference>
<feature type="DNA-binding region" description="H-T-H motif" evidence="4">
    <location>
        <begin position="29"/>
        <end position="48"/>
    </location>
</feature>
<dbReference type="GO" id="GO:0003700">
    <property type="term" value="F:DNA-binding transcription factor activity"/>
    <property type="evidence" value="ECO:0007669"/>
    <property type="project" value="TreeGrafter"/>
</dbReference>
<keyword evidence="2 4" id="KW-0238">DNA-binding</keyword>
<dbReference type="KEGG" id="acab:QRX50_42260"/>
<organism evidence="6 7">
    <name type="scientific">Amycolatopsis carbonis</name>
    <dbReference type="NCBI Taxonomy" id="715471"/>
    <lineage>
        <taxon>Bacteria</taxon>
        <taxon>Bacillati</taxon>
        <taxon>Actinomycetota</taxon>
        <taxon>Actinomycetes</taxon>
        <taxon>Pseudonocardiales</taxon>
        <taxon>Pseudonocardiaceae</taxon>
        <taxon>Amycolatopsis</taxon>
    </lineage>
</organism>
<evidence type="ECO:0000256" key="2">
    <source>
        <dbReference type="ARBA" id="ARBA00023125"/>
    </source>
</evidence>
<dbReference type="RefSeq" id="WP_285968689.1">
    <property type="nucleotide sequence ID" value="NZ_CP127294.1"/>
</dbReference>
<keyword evidence="7" id="KW-1185">Reference proteome</keyword>
<keyword evidence="3" id="KW-0804">Transcription</keyword>
<dbReference type="EMBL" id="CP127294">
    <property type="protein sequence ID" value="WIX77955.1"/>
    <property type="molecule type" value="Genomic_DNA"/>
</dbReference>
<dbReference type="GO" id="GO:0045892">
    <property type="term" value="P:negative regulation of DNA-templated transcription"/>
    <property type="evidence" value="ECO:0007669"/>
    <property type="project" value="InterPro"/>
</dbReference>
<reference evidence="6 7" key="1">
    <citation type="submission" date="2023-06" db="EMBL/GenBank/DDBJ databases">
        <authorList>
            <person name="Oyuntsetseg B."/>
            <person name="Kim S.B."/>
        </authorList>
    </citation>
    <scope>NUCLEOTIDE SEQUENCE [LARGE SCALE GENOMIC DNA]</scope>
    <source>
        <strain evidence="6 7">2-15</strain>
    </source>
</reference>
<dbReference type="InterPro" id="IPR036271">
    <property type="entry name" value="Tet_transcr_reg_TetR-rel_C_sf"/>
</dbReference>
<dbReference type="PRINTS" id="PR00455">
    <property type="entry name" value="HTHTETR"/>
</dbReference>
<evidence type="ECO:0000256" key="1">
    <source>
        <dbReference type="ARBA" id="ARBA00023015"/>
    </source>
</evidence>
<dbReference type="SUPFAM" id="SSF48498">
    <property type="entry name" value="Tetracyclin repressor-like, C-terminal domain"/>
    <property type="match status" value="1"/>
</dbReference>
<evidence type="ECO:0000313" key="6">
    <source>
        <dbReference type="EMBL" id="WIX77955.1"/>
    </source>
</evidence>
<sequence>MRRLKTARRSEIVGAALELAAERGLRALSMRGLAARLGLTPMALYGYFRSKDDLLDGLAAHLLTLLPTPAPDLDPFTRLRELAGGARAVAREHPAVAGLLFTRPAANEQSLLPAERVYQALLDAGVPEAEVPRLERLLSTFVLGYVLSEVEGRFAASARLARSRRVELGPADLPAHHRLGPLPHHVDRDAEFAKDLEDLLTIVEAAAK</sequence>
<keyword evidence="1" id="KW-0805">Transcription regulation</keyword>
<dbReference type="Gene3D" id="1.10.357.10">
    <property type="entry name" value="Tetracycline Repressor, domain 2"/>
    <property type="match status" value="1"/>
</dbReference>
<dbReference type="InterPro" id="IPR001647">
    <property type="entry name" value="HTH_TetR"/>
</dbReference>
<gene>
    <name evidence="6" type="ORF">QRX50_42260</name>
</gene>
<evidence type="ECO:0000256" key="3">
    <source>
        <dbReference type="ARBA" id="ARBA00023163"/>
    </source>
</evidence>
<dbReference type="PANTHER" id="PTHR30055:SF207">
    <property type="entry name" value="HTH-TYPE TRANSCRIPTIONAL REPRESSOR FATR"/>
    <property type="match status" value="1"/>
</dbReference>
<proteinExistence type="predicted"/>
<evidence type="ECO:0000313" key="7">
    <source>
        <dbReference type="Proteomes" id="UP001236014"/>
    </source>
</evidence>
<dbReference type="GO" id="GO:0000976">
    <property type="term" value="F:transcription cis-regulatory region binding"/>
    <property type="evidence" value="ECO:0007669"/>
    <property type="project" value="TreeGrafter"/>
</dbReference>
<dbReference type="Pfam" id="PF02909">
    <property type="entry name" value="TetR_C_1"/>
    <property type="match status" value="1"/>
</dbReference>
<dbReference type="InterPro" id="IPR050109">
    <property type="entry name" value="HTH-type_TetR-like_transc_reg"/>
</dbReference>
<dbReference type="InterPro" id="IPR009057">
    <property type="entry name" value="Homeodomain-like_sf"/>
</dbReference>
<accession>A0A9Y2IF34</accession>
<evidence type="ECO:0000259" key="5">
    <source>
        <dbReference type="PROSITE" id="PS50977"/>
    </source>
</evidence>
<dbReference type="AlphaFoldDB" id="A0A9Y2IF34"/>